<evidence type="ECO:0000313" key="3">
    <source>
        <dbReference type="EMBL" id="GAE94349.1"/>
    </source>
</evidence>
<dbReference type="Proteomes" id="UP000019102">
    <property type="component" value="Unassembled WGS sequence"/>
</dbReference>
<proteinExistence type="predicted"/>
<dbReference type="InterPro" id="IPR017585">
    <property type="entry name" value="SAF_FlgA"/>
</dbReference>
<dbReference type="eggNOG" id="COG3266">
    <property type="taxonomic scope" value="Bacteria"/>
</dbReference>
<feature type="region of interest" description="Disordered" evidence="1">
    <location>
        <begin position="206"/>
        <end position="227"/>
    </location>
</feature>
<feature type="domain" description="Flagella basal body P-ring formation protein FlgA SAF" evidence="2">
    <location>
        <begin position="43"/>
        <end position="113"/>
    </location>
</feature>
<evidence type="ECO:0000313" key="4">
    <source>
        <dbReference type="Proteomes" id="UP000019102"/>
    </source>
</evidence>
<keyword evidence="4" id="KW-1185">Reference proteome</keyword>
<dbReference type="STRING" id="1298598.JCM21714_3500"/>
<comment type="caution">
    <text evidence="3">The sequence shown here is derived from an EMBL/GenBank/DDBJ whole genome shotgun (WGS) entry which is preliminary data.</text>
</comment>
<gene>
    <name evidence="3" type="ORF">JCM21714_3500</name>
</gene>
<dbReference type="CDD" id="cd11614">
    <property type="entry name" value="SAF_CpaB_FlgA_like"/>
    <property type="match status" value="1"/>
</dbReference>
<dbReference type="AlphaFoldDB" id="W4VNK0"/>
<dbReference type="RefSeq" id="WP_035724872.1">
    <property type="nucleotide sequence ID" value="NZ_BAVS01000022.1"/>
</dbReference>
<dbReference type="OrthoDB" id="2989382at2"/>
<accession>W4VNK0</accession>
<reference evidence="3 4" key="1">
    <citation type="journal article" date="2014" name="Genome Announc.">
        <title>Draft Genome Sequence of the Boron-Tolerant and Moderately Halotolerant Bacterium Gracilibacillus boraciitolerans JCM 21714T.</title>
        <authorList>
            <person name="Ahmed I."/>
            <person name="Oshima K."/>
            <person name="Suda W."/>
            <person name="Kitamura K."/>
            <person name="Iida T."/>
            <person name="Ohmori Y."/>
            <person name="Fujiwara T."/>
            <person name="Hattori M."/>
            <person name="Ohkuma M."/>
        </authorList>
    </citation>
    <scope>NUCLEOTIDE SEQUENCE [LARGE SCALE GENOMIC DNA]</scope>
    <source>
        <strain evidence="3 4">JCM 21714</strain>
    </source>
</reference>
<protein>
    <recommendedName>
        <fullName evidence="2">Flagella basal body P-ring formation protein FlgA SAF domain-containing protein</fullName>
    </recommendedName>
</protein>
<organism evidence="3 4">
    <name type="scientific">Gracilibacillus boraciitolerans JCM 21714</name>
    <dbReference type="NCBI Taxonomy" id="1298598"/>
    <lineage>
        <taxon>Bacteria</taxon>
        <taxon>Bacillati</taxon>
        <taxon>Bacillota</taxon>
        <taxon>Bacilli</taxon>
        <taxon>Bacillales</taxon>
        <taxon>Bacillaceae</taxon>
        <taxon>Gracilibacillus</taxon>
    </lineage>
</organism>
<dbReference type="Gene3D" id="3.90.1210.10">
    <property type="entry name" value="Antifreeze-like/N-acetylneuraminic acid synthase C-terminal domain"/>
    <property type="match status" value="1"/>
</dbReference>
<sequence length="227" mass="25107">MLESRRRALIFLLLAIVLAAISGFLVLKKVQALNTELGTMVMVYTADKSIPSRTIITPNDVTTTELPVKYVSDEHVTDVQKLANKVSVVPLSAGDLITNKILKEASAVTKEDNRLVSVLKSEKVIFGEKLYALDRVDIIVSHKLEDAPPVTEVFMEDIKVARVAENEGEFTGVQIEIPHKQVAELIHMQNYADSLRVVKANVGQVMSEEQATESETSEENTKESEES</sequence>
<dbReference type="Pfam" id="PF13144">
    <property type="entry name" value="ChapFlgA"/>
    <property type="match status" value="1"/>
</dbReference>
<evidence type="ECO:0000259" key="2">
    <source>
        <dbReference type="Pfam" id="PF13144"/>
    </source>
</evidence>
<name>W4VNK0_9BACI</name>
<dbReference type="EMBL" id="BAVS01000022">
    <property type="protein sequence ID" value="GAE94349.1"/>
    <property type="molecule type" value="Genomic_DNA"/>
</dbReference>
<evidence type="ECO:0000256" key="1">
    <source>
        <dbReference type="SAM" id="MobiDB-lite"/>
    </source>
</evidence>